<evidence type="ECO:0000313" key="3">
    <source>
        <dbReference type="Proteomes" id="UP000294257"/>
    </source>
</evidence>
<organism evidence="2 3">
    <name type="scientific">Herbihabitans rhizosphaerae</name>
    <dbReference type="NCBI Taxonomy" id="1872711"/>
    <lineage>
        <taxon>Bacteria</taxon>
        <taxon>Bacillati</taxon>
        <taxon>Actinomycetota</taxon>
        <taxon>Actinomycetes</taxon>
        <taxon>Pseudonocardiales</taxon>
        <taxon>Pseudonocardiaceae</taxon>
        <taxon>Herbihabitans</taxon>
    </lineage>
</organism>
<reference evidence="2 3" key="1">
    <citation type="submission" date="2019-02" db="EMBL/GenBank/DDBJ databases">
        <title>Genomic Encyclopedia of Type Strains, Phase IV (KMG-IV): sequencing the most valuable type-strain genomes for metagenomic binning, comparative biology and taxonomic classification.</title>
        <authorList>
            <person name="Goeker M."/>
        </authorList>
    </citation>
    <scope>NUCLEOTIDE SEQUENCE [LARGE SCALE GENOMIC DNA]</scope>
    <source>
        <strain evidence="2 3">DSM 101727</strain>
    </source>
</reference>
<dbReference type="GO" id="GO:0009432">
    <property type="term" value="P:SOS response"/>
    <property type="evidence" value="ECO:0007669"/>
    <property type="project" value="TreeGrafter"/>
</dbReference>
<dbReference type="OrthoDB" id="9794735at2"/>
<dbReference type="EMBL" id="SGWQ01000003">
    <property type="protein sequence ID" value="RZS40887.1"/>
    <property type="molecule type" value="Genomic_DNA"/>
</dbReference>
<comment type="caution">
    <text evidence="2">The sequence shown here is derived from an EMBL/GenBank/DDBJ whole genome shotgun (WGS) entry which is preliminary data.</text>
</comment>
<dbReference type="PANTHER" id="PTHR21621">
    <property type="entry name" value="RIBOSOMAL PROTEIN S6 MODIFICATION PROTEIN"/>
    <property type="match status" value="1"/>
</dbReference>
<dbReference type="InterPro" id="IPR026449">
    <property type="entry name" value="GRASP_SAV_5884"/>
</dbReference>
<evidence type="ECO:0000259" key="1">
    <source>
        <dbReference type="Pfam" id="PF21068"/>
    </source>
</evidence>
<dbReference type="Pfam" id="PF21068">
    <property type="entry name" value="ATPgraspMvdD"/>
    <property type="match status" value="1"/>
</dbReference>
<dbReference type="GO" id="GO:0005737">
    <property type="term" value="C:cytoplasm"/>
    <property type="evidence" value="ECO:0007669"/>
    <property type="project" value="TreeGrafter"/>
</dbReference>
<dbReference type="Gene3D" id="3.30.470.20">
    <property type="entry name" value="ATP-grasp fold, B domain"/>
    <property type="match status" value="1"/>
</dbReference>
<protein>
    <submittedName>
        <fullName evidence="2">ATP-grasp ribosomal peptide maturase</fullName>
    </submittedName>
</protein>
<feature type="domain" description="MvdD-like pre-ATP grasp" evidence="1">
    <location>
        <begin position="12"/>
        <end position="117"/>
    </location>
</feature>
<proteinExistence type="predicted"/>
<name>A0A4Q7KW67_9PSEU</name>
<dbReference type="SUPFAM" id="SSF56059">
    <property type="entry name" value="Glutathione synthetase ATP-binding domain-like"/>
    <property type="match status" value="1"/>
</dbReference>
<dbReference type="InterPro" id="IPR048936">
    <property type="entry name" value="MvdD-like_ATPgrasp"/>
</dbReference>
<dbReference type="PANTHER" id="PTHR21621:SF0">
    <property type="entry name" value="BETA-CITRYLGLUTAMATE SYNTHASE B-RELATED"/>
    <property type="match status" value="1"/>
</dbReference>
<dbReference type="Proteomes" id="UP000294257">
    <property type="component" value="Unassembled WGS sequence"/>
</dbReference>
<dbReference type="AlphaFoldDB" id="A0A4Q7KW67"/>
<evidence type="ECO:0000313" key="2">
    <source>
        <dbReference type="EMBL" id="RZS40887.1"/>
    </source>
</evidence>
<sequence length="320" mass="35676">MTVVIFAQEADAPVDAVVRELTRRDAPVFRADTSWFPNRLVLDAELIGGTWSGWLRTSHRSVALQEIRSIWYRDPSAFQFPNELTDVERAYAHREARLGFGGVLAALDGVRWVNHPNRAADAVYKPLQLAIAAASGLSVLPTLVTNSPEAVHRFAGGRPEQVSCKSFGPNTITEGGDLKVAFNRPLTDGDLADLSGVASTATQLQDYVCDKVYEARVVVIGWEMFAITMHTDAPRADIRQDFSTCRYQWIPTPPHVARGLHRYMDRLGLAYAAFDFVIDTSHHWWFLESNSAGQYRWLEVPTEAPMTATFADLLATGRNR</sequence>
<dbReference type="RefSeq" id="WP_130343877.1">
    <property type="nucleotide sequence ID" value="NZ_SGWQ01000003.1"/>
</dbReference>
<keyword evidence="3" id="KW-1185">Reference proteome</keyword>
<dbReference type="GO" id="GO:0018169">
    <property type="term" value="F:ribosomal S6-glutamic acid ligase activity"/>
    <property type="evidence" value="ECO:0007669"/>
    <property type="project" value="TreeGrafter"/>
</dbReference>
<accession>A0A4Q7KW67</accession>
<gene>
    <name evidence="2" type="ORF">EV193_103201</name>
</gene>
<dbReference type="NCBIfam" id="TIGR04187">
    <property type="entry name" value="GRASP_SAV_5884"/>
    <property type="match status" value="1"/>
</dbReference>